<dbReference type="EMBL" id="JAUHHV010000007">
    <property type="protein sequence ID" value="KAK1418820.1"/>
    <property type="molecule type" value="Genomic_DNA"/>
</dbReference>
<protein>
    <submittedName>
        <fullName evidence="2">Uncharacterized protein</fullName>
    </submittedName>
</protein>
<evidence type="ECO:0000313" key="2">
    <source>
        <dbReference type="EMBL" id="KAK1418820.1"/>
    </source>
</evidence>
<organism evidence="2 3">
    <name type="scientific">Tagetes erecta</name>
    <name type="common">African marigold</name>
    <dbReference type="NCBI Taxonomy" id="13708"/>
    <lineage>
        <taxon>Eukaryota</taxon>
        <taxon>Viridiplantae</taxon>
        <taxon>Streptophyta</taxon>
        <taxon>Embryophyta</taxon>
        <taxon>Tracheophyta</taxon>
        <taxon>Spermatophyta</taxon>
        <taxon>Magnoliopsida</taxon>
        <taxon>eudicotyledons</taxon>
        <taxon>Gunneridae</taxon>
        <taxon>Pentapetalae</taxon>
        <taxon>asterids</taxon>
        <taxon>campanulids</taxon>
        <taxon>Asterales</taxon>
        <taxon>Asteraceae</taxon>
        <taxon>Asteroideae</taxon>
        <taxon>Heliantheae alliance</taxon>
        <taxon>Tageteae</taxon>
        <taxon>Tagetes</taxon>
    </lineage>
</organism>
<name>A0AAD8K9I9_TARER</name>
<evidence type="ECO:0000313" key="3">
    <source>
        <dbReference type="Proteomes" id="UP001229421"/>
    </source>
</evidence>
<accession>A0AAD8K9I9</accession>
<reference evidence="2" key="1">
    <citation type="journal article" date="2023" name="bioRxiv">
        <title>Improved chromosome-level genome assembly for marigold (Tagetes erecta).</title>
        <authorList>
            <person name="Jiang F."/>
            <person name="Yuan L."/>
            <person name="Wang S."/>
            <person name="Wang H."/>
            <person name="Xu D."/>
            <person name="Wang A."/>
            <person name="Fan W."/>
        </authorList>
    </citation>
    <scope>NUCLEOTIDE SEQUENCE</scope>
    <source>
        <strain evidence="2">WSJ</strain>
        <tissue evidence="2">Leaf</tissue>
    </source>
</reference>
<evidence type="ECO:0000256" key="1">
    <source>
        <dbReference type="SAM" id="MobiDB-lite"/>
    </source>
</evidence>
<dbReference type="AlphaFoldDB" id="A0AAD8K9I9"/>
<dbReference type="Proteomes" id="UP001229421">
    <property type="component" value="Unassembled WGS sequence"/>
</dbReference>
<proteinExistence type="predicted"/>
<sequence length="77" mass="7568">MSLYITSTNSGYSNSPCGQGAESDANDMGEGACSGADVGLVAEIGGGGGVDVRLVAQLVCFDGGVLTGWTGLMDFAS</sequence>
<comment type="caution">
    <text evidence="2">The sequence shown here is derived from an EMBL/GenBank/DDBJ whole genome shotgun (WGS) entry which is preliminary data.</text>
</comment>
<feature type="compositionally biased region" description="Polar residues" evidence="1">
    <location>
        <begin position="1"/>
        <end position="17"/>
    </location>
</feature>
<gene>
    <name evidence="2" type="ORF">QVD17_27967</name>
</gene>
<keyword evidence="3" id="KW-1185">Reference proteome</keyword>
<feature type="region of interest" description="Disordered" evidence="1">
    <location>
        <begin position="1"/>
        <end position="29"/>
    </location>
</feature>